<name>A0A1E4R6F3_9BACI</name>
<gene>
    <name evidence="1" type="ORF">BG258_09145</name>
</gene>
<sequence length="130" mass="14970">MQDCRYNHYMNWDQQKDEAKKCWEKKCEHRCKCEHKEEKCPCQKEEKCHEKDCCSKNECKGCICHQLRCLPMGTLVDVVLAGGFSLADVFFISLDPKTCCATFLEVTDEAASPIIVDCQQIVVIRRSTIA</sequence>
<reference evidence="1 2" key="1">
    <citation type="submission" date="2016-09" db="EMBL/GenBank/DDBJ databases">
        <title>Draft genome sequence of the soil isolate, Lysinibacillus fusiformis M5, a potential hypoxanthine producer.</title>
        <authorList>
            <person name="Gallegos-Monterrosa R."/>
            <person name="Maroti G."/>
            <person name="Balint B."/>
            <person name="Kovacs A.T."/>
        </authorList>
    </citation>
    <scope>NUCLEOTIDE SEQUENCE [LARGE SCALE GENOMIC DNA]</scope>
    <source>
        <strain evidence="1 2">M5</strain>
    </source>
</reference>
<proteinExistence type="predicted"/>
<dbReference type="Proteomes" id="UP000094784">
    <property type="component" value="Unassembled WGS sequence"/>
</dbReference>
<dbReference type="OrthoDB" id="2735914at2"/>
<accession>A0A1E4R6F3</accession>
<evidence type="ECO:0000313" key="2">
    <source>
        <dbReference type="Proteomes" id="UP000094784"/>
    </source>
</evidence>
<dbReference type="EMBL" id="MECQ01000001">
    <property type="protein sequence ID" value="ODV56057.1"/>
    <property type="molecule type" value="Genomic_DNA"/>
</dbReference>
<organism evidence="1 2">
    <name type="scientific">Lysinibacillus fusiformis</name>
    <dbReference type="NCBI Taxonomy" id="28031"/>
    <lineage>
        <taxon>Bacteria</taxon>
        <taxon>Bacillati</taxon>
        <taxon>Bacillota</taxon>
        <taxon>Bacilli</taxon>
        <taxon>Bacillales</taxon>
        <taxon>Bacillaceae</taxon>
        <taxon>Lysinibacillus</taxon>
    </lineage>
</organism>
<protein>
    <submittedName>
        <fullName evidence="1">Uncharacterized protein</fullName>
    </submittedName>
</protein>
<dbReference type="AlphaFoldDB" id="A0A1E4R6F3"/>
<dbReference type="RefSeq" id="WP_069481077.1">
    <property type="nucleotide sequence ID" value="NZ_JARTJZ010000005.1"/>
</dbReference>
<comment type="caution">
    <text evidence="1">The sequence shown here is derived from an EMBL/GenBank/DDBJ whole genome shotgun (WGS) entry which is preliminary data.</text>
</comment>
<evidence type="ECO:0000313" key="1">
    <source>
        <dbReference type="EMBL" id="ODV56057.1"/>
    </source>
</evidence>